<reference evidence="2 3" key="1">
    <citation type="submission" date="2021-03" db="EMBL/GenBank/DDBJ databases">
        <title>Genomic Encyclopedia of Type Strains, Phase IV (KMG-IV): sequencing the most valuable type-strain genomes for metagenomic binning, comparative biology and taxonomic classification.</title>
        <authorList>
            <person name="Goeker M."/>
        </authorList>
    </citation>
    <scope>NUCLEOTIDE SEQUENCE [LARGE SCALE GENOMIC DNA]</scope>
    <source>
        <strain evidence="2 3">DSM 24738</strain>
    </source>
</reference>
<keyword evidence="3" id="KW-1185">Reference proteome</keyword>
<dbReference type="Proteomes" id="UP001519343">
    <property type="component" value="Unassembled WGS sequence"/>
</dbReference>
<sequence>MERVLYRLENAFIGIVALYVFLIYGTTWTTFLCFLVLPKVISLLPISSFGNEKGSKAFYVLQSMLHSYSTVAIVAMISFLFLNILFWSIAGWVIHIAIDRVIKYKEKTIPHPLFEVRG</sequence>
<feature type="transmembrane region" description="Helical" evidence="1">
    <location>
        <begin position="71"/>
        <end position="98"/>
    </location>
</feature>
<dbReference type="RefSeq" id="WP_209810944.1">
    <property type="nucleotide sequence ID" value="NZ_JAGGKT010000008.1"/>
</dbReference>
<gene>
    <name evidence="2" type="ORF">J2Z37_002929</name>
</gene>
<name>A0ABS4GRL8_9BACL</name>
<feature type="transmembrane region" description="Helical" evidence="1">
    <location>
        <begin position="12"/>
        <end position="37"/>
    </location>
</feature>
<keyword evidence="1" id="KW-0472">Membrane</keyword>
<evidence type="ECO:0008006" key="4">
    <source>
        <dbReference type="Google" id="ProtNLM"/>
    </source>
</evidence>
<dbReference type="InterPro" id="IPR025356">
    <property type="entry name" value="DUF4260"/>
</dbReference>
<organism evidence="2 3">
    <name type="scientific">Ammoniphilus resinae</name>
    <dbReference type="NCBI Taxonomy" id="861532"/>
    <lineage>
        <taxon>Bacteria</taxon>
        <taxon>Bacillati</taxon>
        <taxon>Bacillota</taxon>
        <taxon>Bacilli</taxon>
        <taxon>Bacillales</taxon>
        <taxon>Paenibacillaceae</taxon>
        <taxon>Aneurinibacillus group</taxon>
        <taxon>Ammoniphilus</taxon>
    </lineage>
</organism>
<evidence type="ECO:0000256" key="1">
    <source>
        <dbReference type="SAM" id="Phobius"/>
    </source>
</evidence>
<comment type="caution">
    <text evidence="2">The sequence shown here is derived from an EMBL/GenBank/DDBJ whole genome shotgun (WGS) entry which is preliminary data.</text>
</comment>
<evidence type="ECO:0000313" key="2">
    <source>
        <dbReference type="EMBL" id="MBP1932918.1"/>
    </source>
</evidence>
<keyword evidence="1" id="KW-1133">Transmembrane helix</keyword>
<evidence type="ECO:0000313" key="3">
    <source>
        <dbReference type="Proteomes" id="UP001519343"/>
    </source>
</evidence>
<proteinExistence type="predicted"/>
<accession>A0ABS4GRL8</accession>
<dbReference type="Pfam" id="PF14079">
    <property type="entry name" value="DUF4260"/>
    <property type="match status" value="1"/>
</dbReference>
<protein>
    <recommendedName>
        <fullName evidence="4">DUF4260 family protein</fullName>
    </recommendedName>
</protein>
<dbReference type="EMBL" id="JAGGKT010000008">
    <property type="protein sequence ID" value="MBP1932918.1"/>
    <property type="molecule type" value="Genomic_DNA"/>
</dbReference>
<keyword evidence="1" id="KW-0812">Transmembrane</keyword>